<evidence type="ECO:0000313" key="3">
    <source>
        <dbReference type="Proteomes" id="UP000095564"/>
    </source>
</evidence>
<protein>
    <recommendedName>
        <fullName evidence="5">PD-(D/E)XK nuclease family transposase</fullName>
    </recommendedName>
</protein>
<evidence type="ECO:0008006" key="5">
    <source>
        <dbReference type="Google" id="ProtNLM"/>
    </source>
</evidence>
<reference evidence="2" key="3">
    <citation type="submission" date="2020-02" db="EMBL/GenBank/DDBJ databases">
        <authorList>
            <person name="Littmann E."/>
            <person name="Sorbara M."/>
        </authorList>
    </citation>
    <scope>NUCLEOTIDE SEQUENCE</scope>
    <source>
        <strain evidence="2">MSK.14.57</strain>
    </source>
</reference>
<dbReference type="OrthoDB" id="2000698at2"/>
<organism evidence="1 3">
    <name type="scientific">Anaerostipes hadrus</name>
    <dbReference type="NCBI Taxonomy" id="649756"/>
    <lineage>
        <taxon>Bacteria</taxon>
        <taxon>Bacillati</taxon>
        <taxon>Bacillota</taxon>
        <taxon>Clostridia</taxon>
        <taxon>Lachnospirales</taxon>
        <taxon>Lachnospiraceae</taxon>
        <taxon>Anaerostipes</taxon>
    </lineage>
</organism>
<sequence>MELYYWAKLLAAKDWKEVDDTIKGNPYREAAKDEMYKMSQDERERYLYLREEMAYSDEISRMKTAREEGLEEGRKEGRKEGKQLFLQCIRLKKQGFSKEKIAEECQVDIPEVEEILKEIEDL</sequence>
<proteinExistence type="predicted"/>
<dbReference type="Proteomes" id="UP001644750">
    <property type="component" value="Unassembled WGS sequence"/>
</dbReference>
<accession>A0A174Q838</accession>
<evidence type="ECO:0000313" key="2">
    <source>
        <dbReference type="EMBL" id="NSJ78816.1"/>
    </source>
</evidence>
<dbReference type="AlphaFoldDB" id="A0A174Q838"/>
<dbReference type="EMBL" id="CZAU01000018">
    <property type="protein sequence ID" value="CUP67138.1"/>
    <property type="molecule type" value="Genomic_DNA"/>
</dbReference>
<dbReference type="EMBL" id="JAAITB010000006">
    <property type="protein sequence ID" value="NSJ78816.1"/>
    <property type="molecule type" value="Genomic_DNA"/>
</dbReference>
<name>A0A174Q838_ANAHA</name>
<dbReference type="RefSeq" id="WP_055160576.1">
    <property type="nucleotide sequence ID" value="NZ_CZAU01000018.1"/>
</dbReference>
<reference evidence="2 4" key="2">
    <citation type="journal article" date="2020" name="Cell Host Microbe">
        <title>Functional and Genomic Variation between Human-Derived Isolates of Lachnospiraceae Reveals Inter- and Intra-Species Diversity.</title>
        <authorList>
            <person name="Sorbara M.T."/>
            <person name="Littmann E.R."/>
            <person name="Fontana E."/>
            <person name="Moody T.U."/>
            <person name="Kohout C.E."/>
            <person name="Gjonbalaj M."/>
            <person name="Eaton V."/>
            <person name="Seok R."/>
            <person name="Leiner I.M."/>
            <person name="Pamer E.G."/>
        </authorList>
    </citation>
    <scope>NUCLEOTIDE SEQUENCE [LARGE SCALE GENOMIC DNA]</scope>
    <source>
        <strain evidence="2 4">MSK.14.57</strain>
    </source>
</reference>
<reference evidence="1 3" key="1">
    <citation type="submission" date="2015-09" db="EMBL/GenBank/DDBJ databases">
        <authorList>
            <consortium name="Pathogen Informatics"/>
        </authorList>
    </citation>
    <scope>NUCLEOTIDE SEQUENCE [LARGE SCALE GENOMIC DNA]</scope>
    <source>
        <strain evidence="1 3">2789STDY5834908</strain>
    </source>
</reference>
<dbReference type="Proteomes" id="UP000095564">
    <property type="component" value="Unassembled WGS sequence"/>
</dbReference>
<evidence type="ECO:0000313" key="1">
    <source>
        <dbReference type="EMBL" id="CUP67138.1"/>
    </source>
</evidence>
<gene>
    <name evidence="1" type="ORF">ERS852520_01906</name>
    <name evidence="2" type="ORF">G5A72_04250</name>
</gene>
<evidence type="ECO:0000313" key="4">
    <source>
        <dbReference type="Proteomes" id="UP001644750"/>
    </source>
</evidence>
<keyword evidence="4" id="KW-1185">Reference proteome</keyword>